<dbReference type="EMBL" id="BAAAUV010000012">
    <property type="protein sequence ID" value="GAA3222061.1"/>
    <property type="molecule type" value="Genomic_DNA"/>
</dbReference>
<dbReference type="Pfam" id="PF02775">
    <property type="entry name" value="TPP_enzyme_C"/>
    <property type="match status" value="1"/>
</dbReference>
<evidence type="ECO:0000256" key="1">
    <source>
        <dbReference type="ARBA" id="ARBA00007812"/>
    </source>
</evidence>
<dbReference type="InterPro" id="IPR011766">
    <property type="entry name" value="TPP_enzyme_TPP-bd"/>
</dbReference>
<dbReference type="InterPro" id="IPR029061">
    <property type="entry name" value="THDP-binding"/>
</dbReference>
<dbReference type="InterPro" id="IPR012001">
    <property type="entry name" value="Thiamin_PyroP_enz_TPP-bd_dom"/>
</dbReference>
<evidence type="ECO:0000259" key="6">
    <source>
        <dbReference type="Pfam" id="PF02776"/>
    </source>
</evidence>
<dbReference type="PANTHER" id="PTHR18968:SF13">
    <property type="entry name" value="ACETOLACTATE SYNTHASE CATALYTIC SUBUNIT, MITOCHONDRIAL"/>
    <property type="match status" value="1"/>
</dbReference>
<dbReference type="RefSeq" id="WP_344832096.1">
    <property type="nucleotide sequence ID" value="NZ_BAAAUV010000012.1"/>
</dbReference>
<organism evidence="7 8">
    <name type="scientific">Actinocorallia longicatena</name>
    <dbReference type="NCBI Taxonomy" id="111803"/>
    <lineage>
        <taxon>Bacteria</taxon>
        <taxon>Bacillati</taxon>
        <taxon>Actinomycetota</taxon>
        <taxon>Actinomycetes</taxon>
        <taxon>Streptosporangiales</taxon>
        <taxon>Thermomonosporaceae</taxon>
        <taxon>Actinocorallia</taxon>
    </lineage>
</organism>
<dbReference type="Pfam" id="PF00205">
    <property type="entry name" value="TPP_enzyme_M"/>
    <property type="match status" value="1"/>
</dbReference>
<name>A0ABP6QJJ5_9ACTN</name>
<evidence type="ECO:0000259" key="5">
    <source>
        <dbReference type="Pfam" id="PF02775"/>
    </source>
</evidence>
<evidence type="ECO:0000313" key="8">
    <source>
        <dbReference type="Proteomes" id="UP001501237"/>
    </source>
</evidence>
<proteinExistence type="inferred from homology"/>
<dbReference type="InterPro" id="IPR012000">
    <property type="entry name" value="Thiamin_PyroP_enz_cen_dom"/>
</dbReference>
<sequence length="544" mass="55498">MSETVAELTGRLLADLGVGHAFGVVGSGNFALVNALRAHGVPFTAARHEGGAASMADGFGRLSALPAVLTTHQGCGLTNAVTGIAEAAKSRTPLLVLTADTAASAVRSNFRIDQDALAASVGAVPERVHAASSVVADLLRAYRTAVHGRRTVVVSLPLDVQGQTVTAARWTAPVPPEPVRPGSAAVEAFAALLAAAERPVFVAGRGARGAGPVISALAARTGALLATSAVANGLFAGEEFDLGISGGFSSPLAAELIGGADLVVGWGCALNMWTMRHGALIGPDATVVQVDDDAAALGAHRPADLGVHGDCAATATDVLDALGAGTATGLRRPDVAERLTRRRWWNQTPTPDLSGSGRIDPRVLSSELDRILPAERVVAVDSGNFMGYPSAYLRVPDENGFCFTQAFQSIGLGLSSGIGAALARPGRLGVVATGDGGFLMSVSELETAVRLGRPLLVVVYNDAAYGAEIHHFGPEADLSAVTFPDSDLAALARGYGARGVTVRTVADLAEVAAWSAAPEGVLVADAKIADDGGSWWLAEAFRGH</sequence>
<dbReference type="SUPFAM" id="SSF52518">
    <property type="entry name" value="Thiamin diphosphate-binding fold (THDP-binding)"/>
    <property type="match status" value="2"/>
</dbReference>
<dbReference type="Proteomes" id="UP001501237">
    <property type="component" value="Unassembled WGS sequence"/>
</dbReference>
<gene>
    <name evidence="7" type="ORF">GCM10010468_47610</name>
</gene>
<dbReference type="Gene3D" id="3.40.50.1220">
    <property type="entry name" value="TPP-binding domain"/>
    <property type="match status" value="1"/>
</dbReference>
<evidence type="ECO:0000313" key="7">
    <source>
        <dbReference type="EMBL" id="GAA3222061.1"/>
    </source>
</evidence>
<comment type="similarity">
    <text evidence="1 3">Belongs to the TPP enzyme family.</text>
</comment>
<dbReference type="SUPFAM" id="SSF52467">
    <property type="entry name" value="DHS-like NAD/FAD-binding domain"/>
    <property type="match status" value="1"/>
</dbReference>
<feature type="domain" description="Thiamine pyrophosphate enzyme N-terminal TPP-binding" evidence="6">
    <location>
        <begin position="4"/>
        <end position="107"/>
    </location>
</feature>
<protein>
    <submittedName>
        <fullName evidence="7">Thiamine pyrophosphate-binding protein</fullName>
    </submittedName>
</protein>
<evidence type="ECO:0000256" key="2">
    <source>
        <dbReference type="ARBA" id="ARBA00023052"/>
    </source>
</evidence>
<keyword evidence="8" id="KW-1185">Reference proteome</keyword>
<dbReference type="InterPro" id="IPR045229">
    <property type="entry name" value="TPP_enz"/>
</dbReference>
<dbReference type="InterPro" id="IPR029035">
    <property type="entry name" value="DHS-like_NAD/FAD-binding_dom"/>
</dbReference>
<dbReference type="PANTHER" id="PTHR18968">
    <property type="entry name" value="THIAMINE PYROPHOSPHATE ENZYMES"/>
    <property type="match status" value="1"/>
</dbReference>
<dbReference type="Pfam" id="PF02776">
    <property type="entry name" value="TPP_enzyme_N"/>
    <property type="match status" value="1"/>
</dbReference>
<evidence type="ECO:0000256" key="3">
    <source>
        <dbReference type="RuleBase" id="RU362132"/>
    </source>
</evidence>
<dbReference type="CDD" id="cd00568">
    <property type="entry name" value="TPP_enzymes"/>
    <property type="match status" value="1"/>
</dbReference>
<reference evidence="8" key="1">
    <citation type="journal article" date="2019" name="Int. J. Syst. Evol. Microbiol.">
        <title>The Global Catalogue of Microorganisms (GCM) 10K type strain sequencing project: providing services to taxonomists for standard genome sequencing and annotation.</title>
        <authorList>
            <consortium name="The Broad Institute Genomics Platform"/>
            <consortium name="The Broad Institute Genome Sequencing Center for Infectious Disease"/>
            <person name="Wu L."/>
            <person name="Ma J."/>
        </authorList>
    </citation>
    <scope>NUCLEOTIDE SEQUENCE [LARGE SCALE GENOMIC DNA]</scope>
    <source>
        <strain evidence="8">JCM 9377</strain>
    </source>
</reference>
<feature type="domain" description="Thiamine pyrophosphate enzyme central" evidence="4">
    <location>
        <begin position="186"/>
        <end position="316"/>
    </location>
</feature>
<accession>A0ABP6QJJ5</accession>
<dbReference type="Gene3D" id="3.40.50.970">
    <property type="match status" value="2"/>
</dbReference>
<keyword evidence="2 3" id="KW-0786">Thiamine pyrophosphate</keyword>
<evidence type="ECO:0000259" key="4">
    <source>
        <dbReference type="Pfam" id="PF00205"/>
    </source>
</evidence>
<comment type="caution">
    <text evidence="7">The sequence shown here is derived from an EMBL/GenBank/DDBJ whole genome shotgun (WGS) entry which is preliminary data.</text>
</comment>
<feature type="domain" description="Thiamine pyrophosphate enzyme TPP-binding" evidence="5">
    <location>
        <begin position="381"/>
        <end position="516"/>
    </location>
</feature>
<dbReference type="CDD" id="cd07035">
    <property type="entry name" value="TPP_PYR_POX_like"/>
    <property type="match status" value="1"/>
</dbReference>